<feature type="domain" description="AAA+ ATPase lid" evidence="1">
    <location>
        <begin position="140"/>
        <end position="223"/>
    </location>
</feature>
<dbReference type="SUPFAM" id="SSF52540">
    <property type="entry name" value="P-loop containing nucleoside triphosphate hydrolases"/>
    <property type="match status" value="1"/>
</dbReference>
<evidence type="ECO:0000313" key="3">
    <source>
        <dbReference type="Proteomes" id="UP000635477"/>
    </source>
</evidence>
<dbReference type="AlphaFoldDB" id="A0A8H4UJ35"/>
<dbReference type="PANTHER" id="PTHR46411">
    <property type="entry name" value="FAMILY ATPASE, PUTATIVE-RELATED"/>
    <property type="match status" value="1"/>
</dbReference>
<gene>
    <name evidence="2" type="ORF">FZEAL_6177</name>
</gene>
<reference evidence="2" key="2">
    <citation type="submission" date="2020-05" db="EMBL/GenBank/DDBJ databases">
        <authorList>
            <person name="Kim H.-S."/>
            <person name="Proctor R.H."/>
            <person name="Brown D.W."/>
        </authorList>
    </citation>
    <scope>NUCLEOTIDE SEQUENCE</scope>
    <source>
        <strain evidence="2">NRRL 22465</strain>
    </source>
</reference>
<keyword evidence="3" id="KW-1185">Reference proteome</keyword>
<name>A0A8H4UJ35_9HYPO</name>
<protein>
    <recommendedName>
        <fullName evidence="1">AAA+ ATPase lid domain-containing protein</fullName>
    </recommendedName>
</protein>
<evidence type="ECO:0000259" key="1">
    <source>
        <dbReference type="Pfam" id="PF23232"/>
    </source>
</evidence>
<evidence type="ECO:0000313" key="2">
    <source>
        <dbReference type="EMBL" id="KAF4977289.1"/>
    </source>
</evidence>
<dbReference type="PANTHER" id="PTHR46411:SF2">
    <property type="entry name" value="AAA+ ATPASE DOMAIN-CONTAINING PROTEIN"/>
    <property type="match status" value="1"/>
</dbReference>
<reference evidence="2" key="1">
    <citation type="journal article" date="2020" name="BMC Genomics">
        <title>Correction to: Identification and distribution of gene clusters required for synthesis of sphingolipid metabolism inhibitors in diverse species of the filamentous fungus Fusarium.</title>
        <authorList>
            <person name="Kim H.S."/>
            <person name="Lohmar J.M."/>
            <person name="Busman M."/>
            <person name="Brown D.W."/>
            <person name="Naumann T.A."/>
            <person name="Divon H.H."/>
            <person name="Lysoe E."/>
            <person name="Uhlig S."/>
            <person name="Proctor R.H."/>
        </authorList>
    </citation>
    <scope>NUCLEOTIDE SEQUENCE</scope>
    <source>
        <strain evidence="2">NRRL 22465</strain>
    </source>
</reference>
<dbReference type="Proteomes" id="UP000635477">
    <property type="component" value="Unassembled WGS sequence"/>
</dbReference>
<accession>A0A8H4UJ35</accession>
<dbReference type="OrthoDB" id="10042665at2759"/>
<dbReference type="InterPro" id="IPR027417">
    <property type="entry name" value="P-loop_NTPase"/>
</dbReference>
<dbReference type="InterPro" id="IPR056599">
    <property type="entry name" value="AAA_lid_fung"/>
</dbReference>
<organism evidence="2 3">
    <name type="scientific">Fusarium zealandicum</name>
    <dbReference type="NCBI Taxonomy" id="1053134"/>
    <lineage>
        <taxon>Eukaryota</taxon>
        <taxon>Fungi</taxon>
        <taxon>Dikarya</taxon>
        <taxon>Ascomycota</taxon>
        <taxon>Pezizomycotina</taxon>
        <taxon>Sordariomycetes</taxon>
        <taxon>Hypocreomycetidae</taxon>
        <taxon>Hypocreales</taxon>
        <taxon>Nectriaceae</taxon>
        <taxon>Fusarium</taxon>
        <taxon>Fusarium staphyleae species complex</taxon>
    </lineage>
</organism>
<dbReference type="EMBL" id="JABEYC010000448">
    <property type="protein sequence ID" value="KAF4977289.1"/>
    <property type="molecule type" value="Genomic_DNA"/>
</dbReference>
<dbReference type="Gene3D" id="3.40.50.300">
    <property type="entry name" value="P-loop containing nucleotide triphosphate hydrolases"/>
    <property type="match status" value="1"/>
</dbReference>
<proteinExistence type="predicted"/>
<comment type="caution">
    <text evidence="2">The sequence shown here is derived from an EMBL/GenBank/DDBJ whole genome shotgun (WGS) entry which is preliminary data.</text>
</comment>
<sequence length="234" mass="27448">MIVTQENLKLPTQIDPCITPETANGIAQLEEEPRKLRQMQRALGSTIWHVFHEIKVDRAAYLEAPSWTFDQHHQICLGDEADVFLEQRTFTDLERNALVPVFLHVLEYYEGILILTSNRVGTFDEAFKPRIQLSLQYDALDKPQRRKIWKNSFDRLNDLQMKNIKIEPVETRKRKLEMSQGIDFDDIKCHLGEIAEEKMNGREIRNLITTARQLAKFRNENMSLKQLEEVMKVP</sequence>
<dbReference type="Pfam" id="PF23232">
    <property type="entry name" value="AAA_lid_13"/>
    <property type="match status" value="1"/>
</dbReference>